<gene>
    <name evidence="15" type="ORF">KP79_PYT18706</name>
</gene>
<feature type="binding site" evidence="12">
    <location>
        <position position="60"/>
    </location>
    <ligand>
        <name>Zn(2+)</name>
        <dbReference type="ChEBI" id="CHEBI:29105"/>
        <note>catalytic</note>
    </ligand>
</feature>
<comment type="catalytic activity">
    <reaction evidence="9 13">
        <text>cytidine + H2O + H(+) = uridine + NH4(+)</text>
        <dbReference type="Rhea" id="RHEA:16069"/>
        <dbReference type="ChEBI" id="CHEBI:15377"/>
        <dbReference type="ChEBI" id="CHEBI:15378"/>
        <dbReference type="ChEBI" id="CHEBI:16704"/>
        <dbReference type="ChEBI" id="CHEBI:17562"/>
        <dbReference type="ChEBI" id="CHEBI:28938"/>
        <dbReference type="EC" id="3.5.4.5"/>
    </reaction>
</comment>
<proteinExistence type="inferred from homology"/>
<dbReference type="InterPro" id="IPR016193">
    <property type="entry name" value="Cytidine_deaminase-like"/>
</dbReference>
<organism evidence="15 16">
    <name type="scientific">Mizuhopecten yessoensis</name>
    <name type="common">Japanese scallop</name>
    <name type="synonym">Patinopecten yessoensis</name>
    <dbReference type="NCBI Taxonomy" id="6573"/>
    <lineage>
        <taxon>Eukaryota</taxon>
        <taxon>Metazoa</taxon>
        <taxon>Spiralia</taxon>
        <taxon>Lophotrochozoa</taxon>
        <taxon>Mollusca</taxon>
        <taxon>Bivalvia</taxon>
        <taxon>Autobranchia</taxon>
        <taxon>Pteriomorphia</taxon>
        <taxon>Pectinida</taxon>
        <taxon>Pectinoidea</taxon>
        <taxon>Pectinidae</taxon>
        <taxon>Mizuhopecten</taxon>
    </lineage>
</organism>
<evidence type="ECO:0000256" key="10">
    <source>
        <dbReference type="PIRSR" id="PIRSR606262-1"/>
    </source>
</evidence>
<reference evidence="15 16" key="1">
    <citation type="journal article" date="2017" name="Nat. Ecol. Evol.">
        <title>Scallop genome provides insights into evolution of bilaterian karyotype and development.</title>
        <authorList>
            <person name="Wang S."/>
            <person name="Zhang J."/>
            <person name="Jiao W."/>
            <person name="Li J."/>
            <person name="Xun X."/>
            <person name="Sun Y."/>
            <person name="Guo X."/>
            <person name="Huan P."/>
            <person name="Dong B."/>
            <person name="Zhang L."/>
            <person name="Hu X."/>
            <person name="Sun X."/>
            <person name="Wang J."/>
            <person name="Zhao C."/>
            <person name="Wang Y."/>
            <person name="Wang D."/>
            <person name="Huang X."/>
            <person name="Wang R."/>
            <person name="Lv J."/>
            <person name="Li Y."/>
            <person name="Zhang Z."/>
            <person name="Liu B."/>
            <person name="Lu W."/>
            <person name="Hui Y."/>
            <person name="Liang J."/>
            <person name="Zhou Z."/>
            <person name="Hou R."/>
            <person name="Li X."/>
            <person name="Liu Y."/>
            <person name="Li H."/>
            <person name="Ning X."/>
            <person name="Lin Y."/>
            <person name="Zhao L."/>
            <person name="Xing Q."/>
            <person name="Dou J."/>
            <person name="Li Y."/>
            <person name="Mao J."/>
            <person name="Guo H."/>
            <person name="Dou H."/>
            <person name="Li T."/>
            <person name="Mu C."/>
            <person name="Jiang W."/>
            <person name="Fu Q."/>
            <person name="Fu X."/>
            <person name="Miao Y."/>
            <person name="Liu J."/>
            <person name="Yu Q."/>
            <person name="Li R."/>
            <person name="Liao H."/>
            <person name="Li X."/>
            <person name="Kong Y."/>
            <person name="Jiang Z."/>
            <person name="Chourrout D."/>
            <person name="Li R."/>
            <person name="Bao Z."/>
        </authorList>
    </citation>
    <scope>NUCLEOTIDE SEQUENCE [LARGE SCALE GENOMIC DNA]</scope>
    <source>
        <strain evidence="15 16">PY_sf001</strain>
    </source>
</reference>
<dbReference type="InterPro" id="IPR002125">
    <property type="entry name" value="CMP_dCMP_dom"/>
</dbReference>
<dbReference type="GO" id="GO:0004126">
    <property type="term" value="F:cytidine deaminase activity"/>
    <property type="evidence" value="ECO:0007669"/>
    <property type="project" value="UniProtKB-UniRule"/>
</dbReference>
<dbReference type="FunFam" id="3.40.140.10:FF:000008">
    <property type="entry name" value="Cytidine deaminase"/>
    <property type="match status" value="1"/>
</dbReference>
<dbReference type="STRING" id="6573.A0A210QI42"/>
<evidence type="ECO:0000256" key="6">
    <source>
        <dbReference type="ARBA" id="ARBA00022801"/>
    </source>
</evidence>
<protein>
    <recommendedName>
        <fullName evidence="4 13">Cytidine deaminase</fullName>
        <ecNumber evidence="4 13">3.5.4.5</ecNumber>
    </recommendedName>
    <alternativeName>
        <fullName evidence="8 13">Cytidine aminohydrolase</fullName>
    </alternativeName>
</protein>
<evidence type="ECO:0000256" key="2">
    <source>
        <dbReference type="ARBA" id="ARBA00003949"/>
    </source>
</evidence>
<comment type="similarity">
    <text evidence="3 13">Belongs to the cytidine and deoxycytidylate deaminase family.</text>
</comment>
<evidence type="ECO:0000256" key="5">
    <source>
        <dbReference type="ARBA" id="ARBA00022723"/>
    </source>
</evidence>
<dbReference type="InterPro" id="IPR050202">
    <property type="entry name" value="Cyt/Deoxycyt_deaminase"/>
</dbReference>
<dbReference type="Proteomes" id="UP000242188">
    <property type="component" value="Unassembled WGS sequence"/>
</dbReference>
<dbReference type="GO" id="GO:0005829">
    <property type="term" value="C:cytosol"/>
    <property type="evidence" value="ECO:0007669"/>
    <property type="project" value="TreeGrafter"/>
</dbReference>
<dbReference type="EC" id="3.5.4.5" evidence="4 13"/>
<evidence type="ECO:0000256" key="8">
    <source>
        <dbReference type="ARBA" id="ARBA00032005"/>
    </source>
</evidence>
<dbReference type="EMBL" id="NEDP02003577">
    <property type="protein sequence ID" value="OWF48356.1"/>
    <property type="molecule type" value="Genomic_DNA"/>
</dbReference>
<sequence length="142" mass="15302">MNLDTFDTTIQSLVSAAVKAKDKAYCPYSNFRVGASVLCADGSIVTGVNVENASYGMSVCAERVAIWNAVAQGHTDFKGAAISCDIKGDFKGSCGACRQVFAEFNEEMPLYLVKPDMTVKVVTVAELLPMAFTPKCLQEERI</sequence>
<evidence type="ECO:0000256" key="12">
    <source>
        <dbReference type="PIRSR" id="PIRSR606262-3"/>
    </source>
</evidence>
<feature type="binding site" evidence="12">
    <location>
        <position position="94"/>
    </location>
    <ligand>
        <name>Zn(2+)</name>
        <dbReference type="ChEBI" id="CHEBI:29105"/>
        <note>catalytic</note>
    </ligand>
</feature>
<dbReference type="InterPro" id="IPR006262">
    <property type="entry name" value="Cyt_deam_tetra"/>
</dbReference>
<keyword evidence="6 13" id="KW-0378">Hydrolase</keyword>
<comment type="cofactor">
    <cofactor evidence="1 12 13">
        <name>Zn(2+)</name>
        <dbReference type="ChEBI" id="CHEBI:29105"/>
    </cofactor>
</comment>
<feature type="domain" description="CMP/dCMP-type deaminase" evidence="14">
    <location>
        <begin position="8"/>
        <end position="135"/>
    </location>
</feature>
<evidence type="ECO:0000256" key="13">
    <source>
        <dbReference type="RuleBase" id="RU364006"/>
    </source>
</evidence>
<dbReference type="PANTHER" id="PTHR11644">
    <property type="entry name" value="CYTIDINE DEAMINASE"/>
    <property type="match status" value="1"/>
</dbReference>
<keyword evidence="7 12" id="KW-0862">Zinc</keyword>
<dbReference type="Gene3D" id="3.40.140.10">
    <property type="entry name" value="Cytidine Deaminase, domain 2"/>
    <property type="match status" value="1"/>
</dbReference>
<evidence type="ECO:0000256" key="4">
    <source>
        <dbReference type="ARBA" id="ARBA00012783"/>
    </source>
</evidence>
<accession>A0A210QI42</accession>
<dbReference type="OrthoDB" id="414540at2759"/>
<dbReference type="PROSITE" id="PS51747">
    <property type="entry name" value="CYT_DCMP_DEAMINASES_2"/>
    <property type="match status" value="1"/>
</dbReference>
<dbReference type="NCBIfam" id="NF004064">
    <property type="entry name" value="PRK05578.1"/>
    <property type="match status" value="1"/>
</dbReference>
<evidence type="ECO:0000259" key="14">
    <source>
        <dbReference type="PROSITE" id="PS51747"/>
    </source>
</evidence>
<dbReference type="PANTHER" id="PTHR11644:SF2">
    <property type="entry name" value="CYTIDINE DEAMINASE"/>
    <property type="match status" value="1"/>
</dbReference>
<dbReference type="GO" id="GO:0008270">
    <property type="term" value="F:zinc ion binding"/>
    <property type="evidence" value="ECO:0007669"/>
    <property type="project" value="UniProtKB-UniRule"/>
</dbReference>
<feature type="binding site" evidence="11">
    <location>
        <begin position="49"/>
        <end position="55"/>
    </location>
    <ligand>
        <name>substrate</name>
    </ligand>
</feature>
<dbReference type="AlphaFoldDB" id="A0A210QI42"/>
<comment type="caution">
    <text evidence="15">The sequence shown here is derived from an EMBL/GenBank/DDBJ whole genome shotgun (WGS) entry which is preliminary data.</text>
</comment>
<evidence type="ECO:0000256" key="9">
    <source>
        <dbReference type="ARBA" id="ARBA00049558"/>
    </source>
</evidence>
<evidence type="ECO:0000313" key="15">
    <source>
        <dbReference type="EMBL" id="OWF48356.1"/>
    </source>
</evidence>
<dbReference type="NCBIfam" id="TIGR01354">
    <property type="entry name" value="cyt_deam_tetra"/>
    <property type="match status" value="1"/>
</dbReference>
<evidence type="ECO:0000256" key="7">
    <source>
        <dbReference type="ARBA" id="ARBA00022833"/>
    </source>
</evidence>
<feature type="binding site" evidence="12">
    <location>
        <position position="97"/>
    </location>
    <ligand>
        <name>Zn(2+)</name>
        <dbReference type="ChEBI" id="CHEBI:29105"/>
        <note>catalytic</note>
    </ligand>
</feature>
<keyword evidence="16" id="KW-1185">Reference proteome</keyword>
<evidence type="ECO:0000256" key="11">
    <source>
        <dbReference type="PIRSR" id="PIRSR606262-2"/>
    </source>
</evidence>
<comment type="catalytic activity">
    <reaction evidence="13">
        <text>2'-deoxycytidine + H2O + H(+) = 2'-deoxyuridine + NH4(+)</text>
        <dbReference type="Rhea" id="RHEA:13433"/>
        <dbReference type="ChEBI" id="CHEBI:15377"/>
        <dbReference type="ChEBI" id="CHEBI:15378"/>
        <dbReference type="ChEBI" id="CHEBI:15698"/>
        <dbReference type="ChEBI" id="CHEBI:16450"/>
        <dbReference type="ChEBI" id="CHEBI:28938"/>
        <dbReference type="EC" id="3.5.4.5"/>
    </reaction>
</comment>
<comment type="function">
    <text evidence="2 13">This enzyme scavenges exogenous and endogenous cytidine and 2'-deoxycytidine for UMP synthesis.</text>
</comment>
<evidence type="ECO:0000313" key="16">
    <source>
        <dbReference type="Proteomes" id="UP000242188"/>
    </source>
</evidence>
<feature type="active site" description="Proton donor" evidence="10">
    <location>
        <position position="62"/>
    </location>
</feature>
<dbReference type="SUPFAM" id="SSF53927">
    <property type="entry name" value="Cytidine deaminase-like"/>
    <property type="match status" value="1"/>
</dbReference>
<dbReference type="GO" id="GO:0055086">
    <property type="term" value="P:nucleobase-containing small molecule metabolic process"/>
    <property type="evidence" value="ECO:0007669"/>
    <property type="project" value="UniProtKB-ARBA"/>
</dbReference>
<dbReference type="Pfam" id="PF00383">
    <property type="entry name" value="dCMP_cyt_deam_1"/>
    <property type="match status" value="1"/>
</dbReference>
<dbReference type="CDD" id="cd01283">
    <property type="entry name" value="cytidine_deaminase"/>
    <property type="match status" value="1"/>
</dbReference>
<evidence type="ECO:0000256" key="3">
    <source>
        <dbReference type="ARBA" id="ARBA00006576"/>
    </source>
</evidence>
<evidence type="ECO:0000256" key="1">
    <source>
        <dbReference type="ARBA" id="ARBA00001947"/>
    </source>
</evidence>
<keyword evidence="5 12" id="KW-0479">Metal-binding</keyword>
<name>A0A210QI42_MIZYE</name>
<dbReference type="GO" id="GO:0072527">
    <property type="term" value="P:pyrimidine-containing compound metabolic process"/>
    <property type="evidence" value="ECO:0007669"/>
    <property type="project" value="UniProtKB-ARBA"/>
</dbReference>